<dbReference type="GO" id="GO:0005525">
    <property type="term" value="F:GTP binding"/>
    <property type="evidence" value="ECO:0007669"/>
    <property type="project" value="UniProtKB-KW"/>
</dbReference>
<sequence>MQEPRSRRLRWRKEGVIMTGSCPKAAAGPRSIALVGPYGSGKSTLFEALLAAAGAPLKRSSNARNRTMSTELRLGHCTYLGDRWSILDCPGSVEFAYDASCALTAADLAVVVCEPTVERASLLPVILRTLEESGIPHFIFVNKIDALATSVHEMLAALQAHSKRPLLLRQIPIREGDSVTGFVDVVAERAYRYRPKQASELIELPPDMREPEKEALAGIAETLADQDDELMEQILEDIAPTPAELYQHLRKDQAKDSIVEVLFGAAAQGHGVARLWKALRHDAPGPRVAAARHGIAEGDEPLLQIFKTVSSRQARLWTNLARRAPRRRHIRRRPRRRNFPLRQRRGGPNARSRSRRTRRARTAGRRLDGNGARSGGPRGGLPFPAPPPPLYALAIAAKDRKDDVKLSGALHKLVEEDPSLTLEHNLETGETLLKGRGEIHLNVALERLAAFYNLQVAVSSPKVAYKETIKSAVTQHGRLKRQTGGHGQFADVKLEIEPRPRGAGFLFTDKIVGGAVPKQYIPAVREAAEEAMQKGPFGYPVVDVGVTLVDGSFHTVDSSEMAFKTATRIAIGEALAKADPVLLEPIEHVTASVPNVFTAATQRLLSGRRGQILGYMERPGWAGWDEVEALAPASELHDLIIELRSDTMGLGSFRRRFDHLAEARGAAPERTMR</sequence>
<dbReference type="SMART" id="SM00889">
    <property type="entry name" value="EFG_IV"/>
    <property type="match status" value="1"/>
</dbReference>
<dbReference type="EMBL" id="CT005238">
    <property type="protein sequence ID" value="CAJ01668.1"/>
    <property type="molecule type" value="Genomic_DNA"/>
</dbReference>
<dbReference type="InterPro" id="IPR000795">
    <property type="entry name" value="T_Tr_GTP-bd_dom"/>
</dbReference>
<feature type="compositionally biased region" description="Basic residues" evidence="7">
    <location>
        <begin position="323"/>
        <end position="345"/>
    </location>
</feature>
<feature type="compositionally biased region" description="Basic residues" evidence="7">
    <location>
        <begin position="352"/>
        <end position="364"/>
    </location>
</feature>
<name>Q2VNG4_METAI</name>
<dbReference type="InterPro" id="IPR000640">
    <property type="entry name" value="EFG_V-like"/>
</dbReference>
<dbReference type="Gene3D" id="3.40.50.300">
    <property type="entry name" value="P-loop containing nucleotide triphosphate hydrolases"/>
    <property type="match status" value="1"/>
</dbReference>
<dbReference type="InterPro" id="IPR005517">
    <property type="entry name" value="Transl_elong_EFG/EF2_IV"/>
</dbReference>
<dbReference type="PANTHER" id="PTHR43261">
    <property type="entry name" value="TRANSLATION ELONGATION FACTOR G-RELATED"/>
    <property type="match status" value="1"/>
</dbReference>
<dbReference type="GO" id="GO:0032790">
    <property type="term" value="P:ribosome disassembly"/>
    <property type="evidence" value="ECO:0007669"/>
    <property type="project" value="TreeGrafter"/>
</dbReference>
<reference evidence="10" key="1">
    <citation type="submission" date="2005-06" db="EMBL/GenBank/DDBJ databases">
        <title>First Genome Data from Uncultured Upland Soil Cluster a Methanotrophs Provide Further Evidence for a Close Phylogenetic Relationship to Methylocapsa acidiphila B2 and High-Affinity Methanotrophy Based on pMMO.</title>
        <authorList>
            <person name="Ricke P."/>
            <person name="Kube M."/>
            <person name="Nakagawa S."/>
            <person name="Erkel C."/>
            <person name="Reinhardt R."/>
            <person name="Liesack W."/>
        </authorList>
    </citation>
    <scope>NUCLEOTIDE SEQUENCE</scope>
</reference>
<dbReference type="AlphaFoldDB" id="Q2VNG4"/>
<dbReference type="GO" id="GO:0003746">
    <property type="term" value="F:translation elongation factor activity"/>
    <property type="evidence" value="ECO:0007669"/>
    <property type="project" value="UniProtKB-KW"/>
</dbReference>
<evidence type="ECO:0000313" key="10">
    <source>
        <dbReference type="EMBL" id="CAJ01668.1"/>
    </source>
</evidence>
<evidence type="ECO:0000256" key="4">
    <source>
        <dbReference type="ARBA" id="ARBA00022917"/>
    </source>
</evidence>
<dbReference type="Gene3D" id="3.30.70.870">
    <property type="entry name" value="Elongation Factor G (Translational Gtpase), domain 3"/>
    <property type="match status" value="1"/>
</dbReference>
<comment type="function">
    <text evidence="6">Catalyzes the GTP-dependent ribosomal translocation step during translation elongation. During this step, the ribosome changes from the pre-translocational (PRE) to the post-translocational (POST) state as the newly formed A-site-bound peptidyl-tRNA and P-site-bound deacylated tRNA move to the P and E sites, respectively. Catalyzes the coordinated movement of the two tRNA molecules, the mRNA and conformational changes in the ribosome.</text>
</comment>
<dbReference type="SUPFAM" id="SSF54980">
    <property type="entry name" value="EF-G C-terminal domain-like"/>
    <property type="match status" value="2"/>
</dbReference>
<evidence type="ECO:0000259" key="9">
    <source>
        <dbReference type="SMART" id="SM00889"/>
    </source>
</evidence>
<dbReference type="GO" id="GO:0097216">
    <property type="term" value="F:guanosine tetraphosphate binding"/>
    <property type="evidence" value="ECO:0007669"/>
    <property type="project" value="UniProtKB-ARBA"/>
</dbReference>
<evidence type="ECO:0000256" key="6">
    <source>
        <dbReference type="ARBA" id="ARBA00024731"/>
    </source>
</evidence>
<gene>
    <name evidence="10" type="ORF">orf147</name>
</gene>
<keyword evidence="4" id="KW-0648">Protein biosynthesis</keyword>
<dbReference type="Gene3D" id="3.30.70.240">
    <property type="match status" value="1"/>
</dbReference>
<accession>Q2VNG4</accession>
<dbReference type="Pfam" id="PF00009">
    <property type="entry name" value="GTP_EFTU"/>
    <property type="match status" value="1"/>
</dbReference>
<protein>
    <recommendedName>
        <fullName evidence="1">Elongation factor G</fullName>
    </recommendedName>
</protein>
<keyword evidence="5" id="KW-0342">GTP-binding</keyword>
<proteinExistence type="predicted"/>
<dbReference type="FunFam" id="3.30.230.10:FF:000003">
    <property type="entry name" value="Elongation factor G"/>
    <property type="match status" value="1"/>
</dbReference>
<dbReference type="SUPFAM" id="SSF54211">
    <property type="entry name" value="Ribosomal protein S5 domain 2-like"/>
    <property type="match status" value="1"/>
</dbReference>
<dbReference type="SUPFAM" id="SSF52540">
    <property type="entry name" value="P-loop containing nucleoside triphosphate hydrolases"/>
    <property type="match status" value="1"/>
</dbReference>
<feature type="domain" description="Translation elongation factor EFG/EF2" evidence="9">
    <location>
        <begin position="462"/>
        <end position="579"/>
    </location>
</feature>
<dbReference type="CDD" id="cd01434">
    <property type="entry name" value="EFG_mtEFG1_IV"/>
    <property type="match status" value="1"/>
</dbReference>
<keyword evidence="2" id="KW-0547">Nucleotide-binding</keyword>
<evidence type="ECO:0000256" key="7">
    <source>
        <dbReference type="SAM" id="MobiDB-lite"/>
    </source>
</evidence>
<dbReference type="Pfam" id="PF03764">
    <property type="entry name" value="EFG_IV"/>
    <property type="match status" value="1"/>
</dbReference>
<dbReference type="GO" id="GO:0003924">
    <property type="term" value="F:GTPase activity"/>
    <property type="evidence" value="ECO:0007669"/>
    <property type="project" value="InterPro"/>
</dbReference>
<dbReference type="InterPro" id="IPR041095">
    <property type="entry name" value="EFG_II"/>
</dbReference>
<evidence type="ECO:0000259" key="8">
    <source>
        <dbReference type="SMART" id="SM00838"/>
    </source>
</evidence>
<evidence type="ECO:0000256" key="5">
    <source>
        <dbReference type="ARBA" id="ARBA00023134"/>
    </source>
</evidence>
<feature type="region of interest" description="Disordered" evidence="7">
    <location>
        <begin position="323"/>
        <end position="384"/>
    </location>
</feature>
<keyword evidence="3 10" id="KW-0251">Elongation factor</keyword>
<evidence type="ECO:0000256" key="1">
    <source>
        <dbReference type="ARBA" id="ARBA00017872"/>
    </source>
</evidence>
<dbReference type="InterPro" id="IPR035647">
    <property type="entry name" value="EFG_III/V"/>
</dbReference>
<dbReference type="InterPro" id="IPR035649">
    <property type="entry name" value="EFG_V"/>
</dbReference>
<feature type="domain" description="Elongation factor EFG" evidence="8">
    <location>
        <begin position="581"/>
        <end position="671"/>
    </location>
</feature>
<dbReference type="InterPro" id="IPR014721">
    <property type="entry name" value="Ribsml_uS5_D2-typ_fold_subgr"/>
</dbReference>
<evidence type="ECO:0000256" key="3">
    <source>
        <dbReference type="ARBA" id="ARBA00022768"/>
    </source>
</evidence>
<dbReference type="InterPro" id="IPR047872">
    <property type="entry name" value="EFG_IV"/>
</dbReference>
<dbReference type="InterPro" id="IPR027417">
    <property type="entry name" value="P-loop_NTPase"/>
</dbReference>
<dbReference type="SMART" id="SM00838">
    <property type="entry name" value="EFG_C"/>
    <property type="match status" value="1"/>
</dbReference>
<dbReference type="PANTHER" id="PTHR43261:SF7">
    <property type="entry name" value="ELONGATION FACTOR G-LIKE PROTEIN"/>
    <property type="match status" value="1"/>
</dbReference>
<evidence type="ECO:0000256" key="2">
    <source>
        <dbReference type="ARBA" id="ARBA00022741"/>
    </source>
</evidence>
<dbReference type="CDD" id="cd03713">
    <property type="entry name" value="EFG_mtEFG_C"/>
    <property type="match status" value="1"/>
</dbReference>
<dbReference type="Pfam" id="PF00679">
    <property type="entry name" value="EFG_C"/>
    <property type="match status" value="1"/>
</dbReference>
<organism evidence="10">
    <name type="scientific">Methylocapsa acidiphila</name>
    <dbReference type="NCBI Taxonomy" id="133552"/>
    <lineage>
        <taxon>Bacteria</taxon>
        <taxon>Pseudomonadati</taxon>
        <taxon>Pseudomonadota</taxon>
        <taxon>Alphaproteobacteria</taxon>
        <taxon>Hyphomicrobiales</taxon>
        <taxon>Beijerinckiaceae</taxon>
        <taxon>Methylocapsa</taxon>
    </lineage>
</organism>
<dbReference type="InterPro" id="IPR020568">
    <property type="entry name" value="Ribosomal_Su5_D2-typ_SF"/>
</dbReference>
<dbReference type="Gene3D" id="3.30.230.10">
    <property type="match status" value="1"/>
</dbReference>
<dbReference type="Pfam" id="PF14492">
    <property type="entry name" value="EFG_III"/>
    <property type="match status" value="1"/>
</dbReference>